<feature type="domain" description="RsaL-like HTH" evidence="2">
    <location>
        <begin position="48"/>
        <end position="92"/>
    </location>
</feature>
<keyword evidence="1" id="KW-0812">Transmembrane</keyword>
<evidence type="ECO:0000313" key="4">
    <source>
        <dbReference type="Proteomes" id="UP000575898"/>
    </source>
</evidence>
<keyword evidence="4" id="KW-1185">Reference proteome</keyword>
<evidence type="ECO:0000259" key="2">
    <source>
        <dbReference type="Pfam" id="PF22495"/>
    </source>
</evidence>
<dbReference type="Proteomes" id="UP000575898">
    <property type="component" value="Unassembled WGS sequence"/>
</dbReference>
<keyword evidence="1" id="KW-1133">Transmembrane helix</keyword>
<dbReference type="GO" id="GO:0003677">
    <property type="term" value="F:DNA binding"/>
    <property type="evidence" value="ECO:0007669"/>
    <property type="project" value="InterPro"/>
</dbReference>
<dbReference type="Pfam" id="PF22495">
    <property type="entry name" value="HTH_92"/>
    <property type="match status" value="1"/>
</dbReference>
<dbReference type="Gene3D" id="1.10.260.40">
    <property type="entry name" value="lambda repressor-like DNA-binding domains"/>
    <property type="match status" value="1"/>
</dbReference>
<feature type="transmembrane region" description="Helical" evidence="1">
    <location>
        <begin position="22"/>
        <end position="41"/>
    </location>
</feature>
<sequence length="143" mass="16312">MPALAAAGCHPKQTDLAIFGKLWLVFLILGSTGLGLTMKLFEKIVNPREIRRKLGLNQQEFWTKIGVTQSGGSRYESGRNMPKPVRELLRLVHVEQLDLTKVRKEDFDIIDYLRETHPDLYKSLKKAVKARENQQPVAAEENN</sequence>
<evidence type="ECO:0000313" key="3">
    <source>
        <dbReference type="EMBL" id="MBB5020016.1"/>
    </source>
</evidence>
<dbReference type="SUPFAM" id="SSF47413">
    <property type="entry name" value="lambda repressor-like DNA-binding domains"/>
    <property type="match status" value="1"/>
</dbReference>
<gene>
    <name evidence="3" type="ORF">HNQ59_003324</name>
</gene>
<dbReference type="InterPro" id="IPR010982">
    <property type="entry name" value="Lambda_DNA-bd_dom_sf"/>
</dbReference>
<dbReference type="InterPro" id="IPR055172">
    <property type="entry name" value="HTH_RsaL-like"/>
</dbReference>
<comment type="caution">
    <text evidence="3">The sequence shown here is derived from an EMBL/GenBank/DDBJ whole genome shotgun (WGS) entry which is preliminary data.</text>
</comment>
<dbReference type="AlphaFoldDB" id="A0A840MUH3"/>
<dbReference type="InterPro" id="IPR001387">
    <property type="entry name" value="Cro/C1-type_HTH"/>
</dbReference>
<protein>
    <submittedName>
        <fullName evidence="3">Transcriptional regulator with XRE-family HTH domain</fullName>
    </submittedName>
</protein>
<accession>A0A840MUH3</accession>
<dbReference type="EMBL" id="JACHHY010000023">
    <property type="protein sequence ID" value="MBB5020016.1"/>
    <property type="molecule type" value="Genomic_DNA"/>
</dbReference>
<evidence type="ECO:0000256" key="1">
    <source>
        <dbReference type="SAM" id="Phobius"/>
    </source>
</evidence>
<organism evidence="3 4">
    <name type="scientific">Chitinivorax tropicus</name>
    <dbReference type="NCBI Taxonomy" id="714531"/>
    <lineage>
        <taxon>Bacteria</taxon>
        <taxon>Pseudomonadati</taxon>
        <taxon>Pseudomonadota</taxon>
        <taxon>Betaproteobacteria</taxon>
        <taxon>Chitinivorax</taxon>
    </lineage>
</organism>
<reference evidence="3 4" key="1">
    <citation type="submission" date="2020-08" db="EMBL/GenBank/DDBJ databases">
        <title>Genomic Encyclopedia of Type Strains, Phase IV (KMG-IV): sequencing the most valuable type-strain genomes for metagenomic binning, comparative biology and taxonomic classification.</title>
        <authorList>
            <person name="Goeker M."/>
        </authorList>
    </citation>
    <scope>NUCLEOTIDE SEQUENCE [LARGE SCALE GENOMIC DNA]</scope>
    <source>
        <strain evidence="3 4">DSM 27165</strain>
    </source>
</reference>
<dbReference type="CDD" id="cd00093">
    <property type="entry name" value="HTH_XRE"/>
    <property type="match status" value="1"/>
</dbReference>
<name>A0A840MUH3_9PROT</name>
<keyword evidence="1" id="KW-0472">Membrane</keyword>
<proteinExistence type="predicted"/>